<evidence type="ECO:0000313" key="2">
    <source>
        <dbReference type="EMBL" id="QHT03775.1"/>
    </source>
</evidence>
<dbReference type="SUPFAM" id="SSF49899">
    <property type="entry name" value="Concanavalin A-like lectins/glucanases"/>
    <property type="match status" value="1"/>
</dbReference>
<accession>A0A6C0CJT7</accession>
<protein>
    <submittedName>
        <fullName evidence="2">Uncharacterized protein</fullName>
    </submittedName>
</protein>
<evidence type="ECO:0000256" key="1">
    <source>
        <dbReference type="SAM" id="Phobius"/>
    </source>
</evidence>
<dbReference type="EMBL" id="MN739416">
    <property type="protein sequence ID" value="QHT03775.1"/>
    <property type="molecule type" value="Genomic_DNA"/>
</dbReference>
<dbReference type="AlphaFoldDB" id="A0A6C0CJT7"/>
<dbReference type="InterPro" id="IPR013320">
    <property type="entry name" value="ConA-like_dom_sf"/>
</dbReference>
<sequence>MGGSQTKQAAPAAPSFVAPDIAKGQFTGEYLSSLAQKNAEIAQKAIDDANKAAEEAASKLWRTQAYVYTALSIVVIIILIVLGLIFYDIYARNNGLRTYILPGGTQKFTNLDGTSSKEGFAEFLDSSTPDTPTQNPPPPYLWSLVYGEGLLAGPQDGSQPATVPAASAPLSGADKGAYGMQWWMYVKDWSYGYGQEKEVVVRSDPSNPGIYNPRVVLHPTDNTLKIYVSVFPSDNSSGTSEPAPSTSAGSTDDVFICEVPNIPLQRWFSVSVSVFTRNLDVYIDGKLVKSCFLSGVPKPAAGDIKINSNGGFAGLLCNFQHTSGMLNPSDAIAFYAKDTTCRSQTDASTLVSNATGYNVKFGVYDPTGKTVQEYSF</sequence>
<proteinExistence type="predicted"/>
<keyword evidence="1" id="KW-0812">Transmembrane</keyword>
<dbReference type="Gene3D" id="2.60.120.200">
    <property type="match status" value="1"/>
</dbReference>
<name>A0A6C0CJT7_9ZZZZ</name>
<organism evidence="2">
    <name type="scientific">viral metagenome</name>
    <dbReference type="NCBI Taxonomy" id="1070528"/>
    <lineage>
        <taxon>unclassified sequences</taxon>
        <taxon>metagenomes</taxon>
        <taxon>organismal metagenomes</taxon>
    </lineage>
</organism>
<feature type="transmembrane region" description="Helical" evidence="1">
    <location>
        <begin position="65"/>
        <end position="87"/>
    </location>
</feature>
<keyword evidence="1" id="KW-0472">Membrane</keyword>
<reference evidence="2" key="1">
    <citation type="journal article" date="2020" name="Nature">
        <title>Giant virus diversity and host interactions through global metagenomics.</title>
        <authorList>
            <person name="Schulz F."/>
            <person name="Roux S."/>
            <person name="Paez-Espino D."/>
            <person name="Jungbluth S."/>
            <person name="Walsh D.A."/>
            <person name="Denef V.J."/>
            <person name="McMahon K.D."/>
            <person name="Konstantinidis K.T."/>
            <person name="Eloe-Fadrosh E.A."/>
            <person name="Kyrpides N.C."/>
            <person name="Woyke T."/>
        </authorList>
    </citation>
    <scope>NUCLEOTIDE SEQUENCE</scope>
    <source>
        <strain evidence="2">GVMAG-M-3300021120-1</strain>
    </source>
</reference>
<keyword evidence="1" id="KW-1133">Transmembrane helix</keyword>